<dbReference type="GO" id="GO:0015074">
    <property type="term" value="P:DNA integration"/>
    <property type="evidence" value="ECO:0007669"/>
    <property type="project" value="UniProtKB-KW"/>
</dbReference>
<evidence type="ECO:0000313" key="7">
    <source>
        <dbReference type="Proteomes" id="UP000824205"/>
    </source>
</evidence>
<reference evidence="6" key="2">
    <citation type="submission" date="2021-04" db="EMBL/GenBank/DDBJ databases">
        <authorList>
            <person name="Gilroy R."/>
        </authorList>
    </citation>
    <scope>NUCLEOTIDE SEQUENCE</scope>
    <source>
        <strain evidence="6">421</strain>
    </source>
</reference>
<reference evidence="6" key="1">
    <citation type="journal article" date="2021" name="PeerJ">
        <title>Extensive microbial diversity within the chicken gut microbiome revealed by metagenomics and culture.</title>
        <authorList>
            <person name="Gilroy R."/>
            <person name="Ravi A."/>
            <person name="Getino M."/>
            <person name="Pursley I."/>
            <person name="Horton D.L."/>
            <person name="Alikhan N.F."/>
            <person name="Baker D."/>
            <person name="Gharbi K."/>
            <person name="Hall N."/>
            <person name="Watson M."/>
            <person name="Adriaenssens E.M."/>
            <person name="Foster-Nyarko E."/>
            <person name="Jarju S."/>
            <person name="Secka A."/>
            <person name="Antonio M."/>
            <person name="Oren A."/>
            <person name="Chaudhuri R.R."/>
            <person name="La Ragione R."/>
            <person name="Hildebrand F."/>
            <person name="Pallen M.J."/>
        </authorList>
    </citation>
    <scope>NUCLEOTIDE SEQUENCE</scope>
    <source>
        <strain evidence="6">421</strain>
    </source>
</reference>
<sequence>MKCIKCKKQIENDSQYCRFCGTKQEKKRYSPKGSGSVMYMAKKKSYIARISKNGKQIYLGSFHSEKEARAAITKASIADINSSYNMTVEQIYNKWSITHYQTLTKNGEQGYTNAWHYYTNIKKMKMRDIKTSHIQGCIDRAAELHGRSVCEKVKSLSMQLCKYAMQEDIINKNYAEFVKLPPAVKPETHPFTDEEIKTLLNNDDNKICKIILCMIFTGFRPTEFFSIEVKNIDIENMFIRGGAKTEAGKNRIVPIYSGIQKYIIEFYNDAVQSQRKYLFVNQRGNKIDVNNFRNRYFYKTLLDIGILKDENDKHVTPYSTRHTFATLCDRADIDDDLIIRMIGHTTKKTTQIYIHKTEEDMKNAIERLSKQKTS</sequence>
<dbReference type="InterPro" id="IPR010998">
    <property type="entry name" value="Integrase_recombinase_N"/>
</dbReference>
<dbReference type="AlphaFoldDB" id="A0A9D1RFE2"/>
<dbReference type="EMBL" id="DXGE01000017">
    <property type="protein sequence ID" value="HIW85642.1"/>
    <property type="molecule type" value="Genomic_DNA"/>
</dbReference>
<dbReference type="PROSITE" id="PS51898">
    <property type="entry name" value="TYR_RECOMBINASE"/>
    <property type="match status" value="1"/>
</dbReference>
<keyword evidence="2" id="KW-0229">DNA integration</keyword>
<dbReference type="Gene3D" id="1.10.443.10">
    <property type="entry name" value="Intergrase catalytic core"/>
    <property type="match status" value="1"/>
</dbReference>
<dbReference type="PANTHER" id="PTHR30629">
    <property type="entry name" value="PROPHAGE INTEGRASE"/>
    <property type="match status" value="1"/>
</dbReference>
<evidence type="ECO:0000259" key="5">
    <source>
        <dbReference type="PROSITE" id="PS51898"/>
    </source>
</evidence>
<dbReference type="InterPro" id="IPR011010">
    <property type="entry name" value="DNA_brk_join_enz"/>
</dbReference>
<evidence type="ECO:0000256" key="4">
    <source>
        <dbReference type="ARBA" id="ARBA00023172"/>
    </source>
</evidence>
<feature type="domain" description="Tyr recombinase" evidence="5">
    <location>
        <begin position="186"/>
        <end position="366"/>
    </location>
</feature>
<keyword evidence="3" id="KW-0238">DNA-binding</keyword>
<gene>
    <name evidence="6" type="ORF">IAA48_04015</name>
</gene>
<dbReference type="Proteomes" id="UP000824205">
    <property type="component" value="Unassembled WGS sequence"/>
</dbReference>
<protein>
    <submittedName>
        <fullName evidence="6">Site-specific integrase</fullName>
    </submittedName>
</protein>
<dbReference type="InterPro" id="IPR013762">
    <property type="entry name" value="Integrase-like_cat_sf"/>
</dbReference>
<evidence type="ECO:0000256" key="1">
    <source>
        <dbReference type="ARBA" id="ARBA00008857"/>
    </source>
</evidence>
<proteinExistence type="inferred from homology"/>
<dbReference type="PANTHER" id="PTHR30629:SF2">
    <property type="entry name" value="PROPHAGE INTEGRASE INTS-RELATED"/>
    <property type="match status" value="1"/>
</dbReference>
<dbReference type="GO" id="GO:0003677">
    <property type="term" value="F:DNA binding"/>
    <property type="evidence" value="ECO:0007669"/>
    <property type="project" value="UniProtKB-KW"/>
</dbReference>
<dbReference type="GO" id="GO:0006310">
    <property type="term" value="P:DNA recombination"/>
    <property type="evidence" value="ECO:0007669"/>
    <property type="project" value="UniProtKB-KW"/>
</dbReference>
<accession>A0A9D1RFE2</accession>
<keyword evidence="4" id="KW-0233">DNA recombination</keyword>
<dbReference type="Gene3D" id="1.10.150.130">
    <property type="match status" value="1"/>
</dbReference>
<comment type="caution">
    <text evidence="6">The sequence shown here is derived from an EMBL/GenBank/DDBJ whole genome shotgun (WGS) entry which is preliminary data.</text>
</comment>
<evidence type="ECO:0000256" key="3">
    <source>
        <dbReference type="ARBA" id="ARBA00023125"/>
    </source>
</evidence>
<dbReference type="Pfam" id="PF00589">
    <property type="entry name" value="Phage_integrase"/>
    <property type="match status" value="1"/>
</dbReference>
<evidence type="ECO:0000256" key="2">
    <source>
        <dbReference type="ARBA" id="ARBA00022908"/>
    </source>
</evidence>
<dbReference type="InterPro" id="IPR050808">
    <property type="entry name" value="Phage_Integrase"/>
</dbReference>
<name>A0A9D1RFE2_9FIRM</name>
<dbReference type="SUPFAM" id="SSF56349">
    <property type="entry name" value="DNA breaking-rejoining enzymes"/>
    <property type="match status" value="1"/>
</dbReference>
<evidence type="ECO:0000313" key="6">
    <source>
        <dbReference type="EMBL" id="HIW85642.1"/>
    </source>
</evidence>
<dbReference type="CDD" id="cd00397">
    <property type="entry name" value="DNA_BRE_C"/>
    <property type="match status" value="1"/>
</dbReference>
<dbReference type="InterPro" id="IPR002104">
    <property type="entry name" value="Integrase_catalytic"/>
</dbReference>
<comment type="similarity">
    <text evidence="1">Belongs to the 'phage' integrase family.</text>
</comment>
<organism evidence="6 7">
    <name type="scientific">Candidatus Eubacterium faecipullorum</name>
    <dbReference type="NCBI Taxonomy" id="2838571"/>
    <lineage>
        <taxon>Bacteria</taxon>
        <taxon>Bacillati</taxon>
        <taxon>Bacillota</taxon>
        <taxon>Clostridia</taxon>
        <taxon>Eubacteriales</taxon>
        <taxon>Eubacteriaceae</taxon>
        <taxon>Eubacterium</taxon>
    </lineage>
</organism>